<dbReference type="Proteomes" id="UP000269352">
    <property type="component" value="Unassembled WGS sequence"/>
</dbReference>
<dbReference type="Gene3D" id="2.160.10.10">
    <property type="entry name" value="Hexapeptide repeat proteins"/>
    <property type="match status" value="1"/>
</dbReference>
<evidence type="ECO:0000313" key="6">
    <source>
        <dbReference type="EMBL" id="GBR74347.1"/>
    </source>
</evidence>
<dbReference type="GO" id="GO:0016410">
    <property type="term" value="F:N-acyltransferase activity"/>
    <property type="evidence" value="ECO:0007669"/>
    <property type="project" value="InterPro"/>
</dbReference>
<dbReference type="Pfam" id="PF00132">
    <property type="entry name" value="Hexapep"/>
    <property type="match status" value="2"/>
</dbReference>
<dbReference type="InterPro" id="IPR007691">
    <property type="entry name" value="LpxD"/>
</dbReference>
<protein>
    <submittedName>
        <fullName evidence="6">UDP-3-O-[3-hydroxymyristoyl] glucosamine N-acyltransferase</fullName>
    </submittedName>
</protein>
<dbReference type="GO" id="GO:0016020">
    <property type="term" value="C:membrane"/>
    <property type="evidence" value="ECO:0007669"/>
    <property type="project" value="GOC"/>
</dbReference>
<dbReference type="InterPro" id="IPR011004">
    <property type="entry name" value="Trimer_LpxA-like_sf"/>
</dbReference>
<dbReference type="NCBIfam" id="TIGR01853">
    <property type="entry name" value="lipid_A_lpxD"/>
    <property type="match status" value="1"/>
</dbReference>
<dbReference type="AlphaFoldDB" id="A0A388TD17"/>
<accession>A0A388TD17</accession>
<keyword evidence="4" id="KW-0443">Lipid metabolism</keyword>
<dbReference type="PANTHER" id="PTHR43378">
    <property type="entry name" value="UDP-3-O-ACYLGLUCOSAMINE N-ACYLTRANSFERASE"/>
    <property type="match status" value="1"/>
</dbReference>
<evidence type="ECO:0000256" key="4">
    <source>
        <dbReference type="ARBA" id="ARBA00023098"/>
    </source>
</evidence>
<keyword evidence="7" id="KW-1185">Reference proteome</keyword>
<proteinExistence type="predicted"/>
<keyword evidence="3" id="KW-0808">Transferase</keyword>
<evidence type="ECO:0000256" key="5">
    <source>
        <dbReference type="ARBA" id="ARBA00023315"/>
    </source>
</evidence>
<comment type="caution">
    <text evidence="6">The sequence shown here is derived from an EMBL/GenBank/DDBJ whole genome shotgun (WGS) entry which is preliminary data.</text>
</comment>
<sequence>MLTAQALAEKIGGQLIGQDIPLKFLVEAADCARAESVCLGLARKTLTALKEQKPNCLILNKDLPEFSCPKIITAKGKEVLIDLLNIFYPEPEKTGVSEKAFVDPTAVIGQDVTIYPQAFVGRQAVIGDNTILYAGAVVYADCVIGKNCIVHANAVIGADGFGYVQDEDGRQLKVPQRGRVIIEDDVEIGANTCIDRATISATVIGQGTKIDNKVHIAHNVKIGKNCILVGASNVAGSSTLGDNVVLAGNAGVGDNISIGSNTVIFASTSVLTDIPPNSKIYGTPTADDYGVAMRRRALYNKLPEIYERLKKLEEKDKQISWE</sequence>
<dbReference type="CDD" id="cd03352">
    <property type="entry name" value="LbH_LpxD"/>
    <property type="match status" value="1"/>
</dbReference>
<dbReference type="InterPro" id="IPR001451">
    <property type="entry name" value="Hexapep"/>
</dbReference>
<dbReference type="GO" id="GO:0009245">
    <property type="term" value="P:lipid A biosynthetic process"/>
    <property type="evidence" value="ECO:0007669"/>
    <property type="project" value="UniProtKB-KW"/>
</dbReference>
<evidence type="ECO:0000313" key="7">
    <source>
        <dbReference type="Proteomes" id="UP000269352"/>
    </source>
</evidence>
<dbReference type="NCBIfam" id="NF002060">
    <property type="entry name" value="PRK00892.1"/>
    <property type="match status" value="1"/>
</dbReference>
<evidence type="ECO:0000256" key="2">
    <source>
        <dbReference type="ARBA" id="ARBA00022556"/>
    </source>
</evidence>
<reference evidence="6 7" key="1">
    <citation type="journal article" date="2019" name="ISME J.">
        <title>Genome analyses of uncultured TG2/ZB3 bacteria in 'Margulisbacteria' specifically attached to ectosymbiotic spirochetes of protists in the termite gut.</title>
        <authorList>
            <person name="Utami Y.D."/>
            <person name="Kuwahara H."/>
            <person name="Igai K."/>
            <person name="Murakami T."/>
            <person name="Sugaya K."/>
            <person name="Morikawa T."/>
            <person name="Nagura Y."/>
            <person name="Yuki M."/>
            <person name="Deevong P."/>
            <person name="Inoue T."/>
            <person name="Kihara K."/>
            <person name="Lo N."/>
            <person name="Yamada A."/>
            <person name="Ohkuma M."/>
            <person name="Hongoh Y."/>
        </authorList>
    </citation>
    <scope>NUCLEOTIDE SEQUENCE [LARGE SCALE GENOMIC DNA]</scope>
    <source>
        <strain evidence="6">NkOx7-01</strain>
    </source>
</reference>
<gene>
    <name evidence="6" type="primary">lpxD</name>
    <name evidence="6" type="ORF">NO1_1541</name>
</gene>
<evidence type="ECO:0000256" key="3">
    <source>
        <dbReference type="ARBA" id="ARBA00022679"/>
    </source>
</evidence>
<evidence type="ECO:0000256" key="1">
    <source>
        <dbReference type="ARBA" id="ARBA00022516"/>
    </source>
</evidence>
<keyword evidence="1" id="KW-0444">Lipid biosynthesis</keyword>
<keyword evidence="2" id="KW-0441">Lipid A biosynthesis</keyword>
<keyword evidence="5" id="KW-0012">Acyltransferase</keyword>
<dbReference type="EMBL" id="BGZN01000041">
    <property type="protein sequence ID" value="GBR74347.1"/>
    <property type="molecule type" value="Genomic_DNA"/>
</dbReference>
<name>A0A388TD17_TERA1</name>
<organism evidence="6 7">
    <name type="scientific">Termititenax aidoneus</name>
    <dbReference type="NCBI Taxonomy" id="2218524"/>
    <lineage>
        <taxon>Bacteria</taxon>
        <taxon>Bacillati</taxon>
        <taxon>Candidatus Margulisiibacteriota</taxon>
        <taxon>Candidatus Termititenacia</taxon>
        <taxon>Candidatus Termititenacales</taxon>
        <taxon>Candidatus Termititenacaceae</taxon>
        <taxon>Candidatus Termititenax</taxon>
    </lineage>
</organism>
<dbReference type="PANTHER" id="PTHR43378:SF2">
    <property type="entry name" value="UDP-3-O-ACYLGLUCOSAMINE N-ACYLTRANSFERASE 1, MITOCHONDRIAL-RELATED"/>
    <property type="match status" value="1"/>
</dbReference>
<dbReference type="SUPFAM" id="SSF51161">
    <property type="entry name" value="Trimeric LpxA-like enzymes"/>
    <property type="match status" value="1"/>
</dbReference>